<organism evidence="1 2">
    <name type="scientific">Daucus carota subsp. sativus</name>
    <name type="common">Carrot</name>
    <dbReference type="NCBI Taxonomy" id="79200"/>
    <lineage>
        <taxon>Eukaryota</taxon>
        <taxon>Viridiplantae</taxon>
        <taxon>Streptophyta</taxon>
        <taxon>Embryophyta</taxon>
        <taxon>Tracheophyta</taxon>
        <taxon>Spermatophyta</taxon>
        <taxon>Magnoliopsida</taxon>
        <taxon>eudicotyledons</taxon>
        <taxon>Gunneridae</taxon>
        <taxon>Pentapetalae</taxon>
        <taxon>asterids</taxon>
        <taxon>campanulids</taxon>
        <taxon>Apiales</taxon>
        <taxon>Apiaceae</taxon>
        <taxon>Apioideae</taxon>
        <taxon>Scandiceae</taxon>
        <taxon>Daucinae</taxon>
        <taxon>Daucus</taxon>
        <taxon>Daucus sect. Daucus</taxon>
    </lineage>
</organism>
<evidence type="ECO:0008006" key="3">
    <source>
        <dbReference type="Google" id="ProtNLM"/>
    </source>
</evidence>
<dbReference type="CDD" id="cd00303">
    <property type="entry name" value="retropepsin_like"/>
    <property type="match status" value="1"/>
</dbReference>
<dbReference type="AlphaFoldDB" id="A0AAF0WD69"/>
<accession>A0AAF0WD69</accession>
<name>A0AAF0WD69_DAUCS</name>
<dbReference type="PANTHER" id="PTHR33240">
    <property type="entry name" value="OS08G0508500 PROTEIN"/>
    <property type="match status" value="1"/>
</dbReference>
<dbReference type="PANTHER" id="PTHR33240:SF15">
    <property type="entry name" value="GAG-PRO-LIKE PROTEIN"/>
    <property type="match status" value="1"/>
</dbReference>
<protein>
    <recommendedName>
        <fullName evidence="3">Peptidase A2 domain-containing protein</fullName>
    </recommendedName>
</protein>
<dbReference type="EMBL" id="CP093344">
    <property type="protein sequence ID" value="WOG86651.1"/>
    <property type="molecule type" value="Genomic_DNA"/>
</dbReference>
<sequence>MSIVGEPPKRARIELPLTFNDSELEGVKFPHDDPLVITPVIGNSSVKKVLVDNGASVDILFHDAYEKMGYADSQLTPSDMPIYGFNNAETKIEGMIQLPVTIGAEPR</sequence>
<gene>
    <name evidence="1" type="ORF">DCAR_0205868</name>
</gene>
<evidence type="ECO:0000313" key="2">
    <source>
        <dbReference type="Proteomes" id="UP000077755"/>
    </source>
</evidence>
<evidence type="ECO:0000313" key="1">
    <source>
        <dbReference type="EMBL" id="WOG86651.1"/>
    </source>
</evidence>
<keyword evidence="2" id="KW-1185">Reference proteome</keyword>
<dbReference type="Proteomes" id="UP000077755">
    <property type="component" value="Chromosome 2"/>
</dbReference>
<reference evidence="1" key="2">
    <citation type="submission" date="2022-03" db="EMBL/GenBank/DDBJ databases">
        <title>Draft title - Genomic analysis of global carrot germplasm unveils the trajectory of domestication and the origin of high carotenoid orange carrot.</title>
        <authorList>
            <person name="Iorizzo M."/>
            <person name="Ellison S."/>
            <person name="Senalik D."/>
            <person name="Macko-Podgorni A."/>
            <person name="Grzebelus D."/>
            <person name="Bostan H."/>
            <person name="Rolling W."/>
            <person name="Curaba J."/>
            <person name="Simon P."/>
        </authorList>
    </citation>
    <scope>NUCLEOTIDE SEQUENCE</scope>
    <source>
        <tissue evidence="1">Leaf</tissue>
    </source>
</reference>
<reference evidence="1" key="1">
    <citation type="journal article" date="2016" name="Nat. Genet.">
        <title>A high-quality carrot genome assembly provides new insights into carotenoid accumulation and asterid genome evolution.</title>
        <authorList>
            <person name="Iorizzo M."/>
            <person name="Ellison S."/>
            <person name="Senalik D."/>
            <person name="Zeng P."/>
            <person name="Satapoomin P."/>
            <person name="Huang J."/>
            <person name="Bowman M."/>
            <person name="Iovene M."/>
            <person name="Sanseverino W."/>
            <person name="Cavagnaro P."/>
            <person name="Yildiz M."/>
            <person name="Macko-Podgorni A."/>
            <person name="Moranska E."/>
            <person name="Grzebelus E."/>
            <person name="Grzebelus D."/>
            <person name="Ashrafi H."/>
            <person name="Zheng Z."/>
            <person name="Cheng S."/>
            <person name="Spooner D."/>
            <person name="Van Deynze A."/>
            <person name="Simon P."/>
        </authorList>
    </citation>
    <scope>NUCLEOTIDE SEQUENCE</scope>
    <source>
        <tissue evidence="1">Leaf</tissue>
    </source>
</reference>
<proteinExistence type="predicted"/>